<organism evidence="1 2">
    <name type="scientific">Nemania bipapillata</name>
    <dbReference type="NCBI Taxonomy" id="110536"/>
    <lineage>
        <taxon>Eukaryota</taxon>
        <taxon>Fungi</taxon>
        <taxon>Dikarya</taxon>
        <taxon>Ascomycota</taxon>
        <taxon>Pezizomycotina</taxon>
        <taxon>Sordariomycetes</taxon>
        <taxon>Xylariomycetidae</taxon>
        <taxon>Xylariales</taxon>
        <taxon>Xylariaceae</taxon>
        <taxon>Nemania</taxon>
    </lineage>
</organism>
<keyword evidence="2" id="KW-1185">Reference proteome</keyword>
<name>A0ACC2IB60_9PEZI</name>
<evidence type="ECO:0000313" key="2">
    <source>
        <dbReference type="Proteomes" id="UP001153334"/>
    </source>
</evidence>
<sequence>MQSDVSSPEETSPTSTSTPRPGDVSVIRSACKSDMQAIVEVEAISFPQVYTDARNLTDCRRREIEGGYPCYRILVASSEHSEQMAVRGFVVLESYLHSCRKYYDPKTGEGIALPANRLLDKKPAYSTLMAATRADPGLLDEEFLFISEICIHPNARKRGNGARLIRHIVEIADVLGVEIIVLAEGSVCEAAKQWAIDEAEEVNAVELISLMEGEQRTTTPFYEDKLGFRKRAYFFWGRRGSAIPRIFHIMQYPANK</sequence>
<dbReference type="Proteomes" id="UP001153334">
    <property type="component" value="Unassembled WGS sequence"/>
</dbReference>
<evidence type="ECO:0000313" key="1">
    <source>
        <dbReference type="EMBL" id="KAJ8112364.1"/>
    </source>
</evidence>
<comment type="caution">
    <text evidence="1">The sequence shown here is derived from an EMBL/GenBank/DDBJ whole genome shotgun (WGS) entry which is preliminary data.</text>
</comment>
<dbReference type="EMBL" id="JAPESX010001665">
    <property type="protein sequence ID" value="KAJ8112364.1"/>
    <property type="molecule type" value="Genomic_DNA"/>
</dbReference>
<reference evidence="1" key="1">
    <citation type="submission" date="2022-11" db="EMBL/GenBank/DDBJ databases">
        <title>Genome Sequence of Nemania bipapillata.</title>
        <authorList>
            <person name="Buettner E."/>
        </authorList>
    </citation>
    <scope>NUCLEOTIDE SEQUENCE</scope>
    <source>
        <strain evidence="1">CP14</strain>
    </source>
</reference>
<gene>
    <name evidence="1" type="ORF">ONZ43_g5413</name>
</gene>
<accession>A0ACC2IB60</accession>
<proteinExistence type="predicted"/>
<protein>
    <submittedName>
        <fullName evidence="1">Uncharacterized protein</fullName>
    </submittedName>
</protein>